<reference evidence="1 2" key="1">
    <citation type="journal article" date="2018" name="Mar. Genomics">
        <title>Complete genome sequence of Marinifilaceae bacterium strain SPP2, isolated from the Antarctic marine sediment.</title>
        <authorList>
            <person name="Watanabe M."/>
            <person name="Kojima H."/>
            <person name="Fukui M."/>
        </authorList>
    </citation>
    <scope>NUCLEOTIDE SEQUENCE [LARGE SCALE GENOMIC DNA]</scope>
    <source>
        <strain evidence="1 2">SPP2</strain>
    </source>
</reference>
<dbReference type="KEGG" id="mbas:ALGA_3613"/>
<dbReference type="AlphaFoldDB" id="A0A1Y1CNG7"/>
<protein>
    <submittedName>
        <fullName evidence="1">Uncharacterized protein</fullName>
    </submittedName>
</protein>
<accession>A0A1Y1CNG7</accession>
<sequence>MTERIHHYCTANEVSSAVTNLLIAFAKGDWSNDAVLTTLLGFLGTENVVLTKGLQLTKASIHSKDLHEMDELADKAFVCVKKFLWANTYELDENKAKDARELWKVFDIHDMNMHRKSYKSQMIISKLLIVNLNEPELKQKMAGLTGVESLFDKFVKTSGNLRIQFLETQNTVTGVAKVIAPSAQRRVVRKIVNEQLLPYLDAVVVAFPEKYAAICKLIHEYIMSANIKARSRKARNSKDAEVSVKKVLLIQETN</sequence>
<reference evidence="2" key="2">
    <citation type="journal article" date="2020" name="Antonie Van Leeuwenhoek">
        <title>Labilibaculum antarcticum sp. nov., a novel facultative anaerobic, psychrotorelant bacterium isolated from marine sediment of Antarctica.</title>
        <authorList>
            <person name="Watanabe M."/>
            <person name="Kojima H."/>
            <person name="Fukui M."/>
        </authorList>
    </citation>
    <scope>NUCLEOTIDE SEQUENCE [LARGE SCALE GENOMIC DNA]</scope>
    <source>
        <strain evidence="2">SPP2</strain>
    </source>
</reference>
<proteinExistence type="predicted"/>
<evidence type="ECO:0000313" key="2">
    <source>
        <dbReference type="Proteomes" id="UP000218267"/>
    </source>
</evidence>
<organism evidence="1 2">
    <name type="scientific">Labilibaculum antarcticum</name>
    <dbReference type="NCBI Taxonomy" id="1717717"/>
    <lineage>
        <taxon>Bacteria</taxon>
        <taxon>Pseudomonadati</taxon>
        <taxon>Bacteroidota</taxon>
        <taxon>Bacteroidia</taxon>
        <taxon>Marinilabiliales</taxon>
        <taxon>Marinifilaceae</taxon>
        <taxon>Labilibaculum</taxon>
    </lineage>
</organism>
<gene>
    <name evidence="1" type="ORF">ALGA_3613</name>
</gene>
<evidence type="ECO:0000313" key="1">
    <source>
        <dbReference type="EMBL" id="BAX81905.1"/>
    </source>
</evidence>
<name>A0A1Y1CNG7_9BACT</name>
<keyword evidence="2" id="KW-1185">Reference proteome</keyword>
<dbReference type="RefSeq" id="WP_096431745.1">
    <property type="nucleotide sequence ID" value="NZ_AP018042.1"/>
</dbReference>
<dbReference type="OrthoDB" id="1115831at2"/>
<dbReference type="EMBL" id="AP018042">
    <property type="protein sequence ID" value="BAX81905.1"/>
    <property type="molecule type" value="Genomic_DNA"/>
</dbReference>
<dbReference type="Proteomes" id="UP000218267">
    <property type="component" value="Chromosome"/>
</dbReference>